<feature type="transmembrane region" description="Helical" evidence="1">
    <location>
        <begin position="38"/>
        <end position="58"/>
    </location>
</feature>
<evidence type="ECO:0000313" key="3">
    <source>
        <dbReference type="Proteomes" id="UP000267430"/>
    </source>
</evidence>
<dbReference type="Pfam" id="PF14143">
    <property type="entry name" value="YrhC"/>
    <property type="match status" value="1"/>
</dbReference>
<organism evidence="2 3">
    <name type="scientific">Peribacillus cavernae</name>
    <dbReference type="NCBI Taxonomy" id="1674310"/>
    <lineage>
        <taxon>Bacteria</taxon>
        <taxon>Bacillati</taxon>
        <taxon>Bacillota</taxon>
        <taxon>Bacilli</taxon>
        <taxon>Bacillales</taxon>
        <taxon>Bacillaceae</taxon>
        <taxon>Peribacillus</taxon>
    </lineage>
</organism>
<evidence type="ECO:0008006" key="4">
    <source>
        <dbReference type="Google" id="ProtNLM"/>
    </source>
</evidence>
<keyword evidence="1" id="KW-0472">Membrane</keyword>
<keyword evidence="1" id="KW-0812">Transmembrane</keyword>
<evidence type="ECO:0000256" key="1">
    <source>
        <dbReference type="SAM" id="Phobius"/>
    </source>
</evidence>
<dbReference type="AlphaFoldDB" id="A0A433HX11"/>
<dbReference type="Proteomes" id="UP000267430">
    <property type="component" value="Unassembled WGS sequence"/>
</dbReference>
<reference evidence="2 3" key="1">
    <citation type="submission" date="2018-12" db="EMBL/GenBank/DDBJ databases">
        <title>Bacillus chawlae sp. nov., Bacillus glennii sp. nov., and Bacillus saganii sp. nov. Isolated from the Vehicle Assembly Building at Kennedy Space Center where the Viking Spacecraft were Assembled.</title>
        <authorList>
            <person name="Seuylemezian A."/>
            <person name="Vaishampayan P."/>
        </authorList>
    </citation>
    <scope>NUCLEOTIDE SEQUENCE [LARGE SCALE GENOMIC DNA]</scope>
    <source>
        <strain evidence="2 3">L5</strain>
    </source>
</reference>
<feature type="transmembrane region" description="Helical" evidence="1">
    <location>
        <begin position="12"/>
        <end position="32"/>
    </location>
</feature>
<evidence type="ECO:0000313" key="2">
    <source>
        <dbReference type="EMBL" id="RUQ32860.1"/>
    </source>
</evidence>
<keyword evidence="3" id="KW-1185">Reference proteome</keyword>
<dbReference type="OrthoDB" id="2943632at2"/>
<sequence length="75" mass="8422">MREKMVDFKRFAVILLCVSAFFYLGSVIPSAGKTMIGTYVNMGATIVFIMASIIFFILSSKYKKILAENDESLLK</sequence>
<comment type="caution">
    <text evidence="2">The sequence shown here is derived from an EMBL/GenBank/DDBJ whole genome shotgun (WGS) entry which is preliminary data.</text>
</comment>
<dbReference type="InterPro" id="IPR025418">
    <property type="entry name" value="YrhC-like"/>
</dbReference>
<proteinExistence type="predicted"/>
<keyword evidence="1" id="KW-1133">Transmembrane helix</keyword>
<accession>A0A433HX11</accession>
<dbReference type="EMBL" id="RYZZ01000001">
    <property type="protein sequence ID" value="RUQ32860.1"/>
    <property type="molecule type" value="Genomic_DNA"/>
</dbReference>
<gene>
    <name evidence="2" type="ORF">ELQ35_00690</name>
</gene>
<protein>
    <recommendedName>
        <fullName evidence="4">YrhC family protein</fullName>
    </recommendedName>
</protein>
<name>A0A433HX11_9BACI</name>